<dbReference type="GO" id="GO:0005886">
    <property type="term" value="C:plasma membrane"/>
    <property type="evidence" value="ECO:0007669"/>
    <property type="project" value="UniProtKB-SubCell"/>
</dbReference>
<dbReference type="Gene3D" id="3.30.460.20">
    <property type="entry name" value="CorA soluble domain-like"/>
    <property type="match status" value="1"/>
</dbReference>
<dbReference type="PANTHER" id="PTHR46494">
    <property type="entry name" value="CORA FAMILY METAL ION TRANSPORTER (EUROFUNG)"/>
    <property type="match status" value="1"/>
</dbReference>
<dbReference type="GO" id="GO:0015087">
    <property type="term" value="F:cobalt ion transmembrane transporter activity"/>
    <property type="evidence" value="ECO:0007669"/>
    <property type="project" value="TreeGrafter"/>
</dbReference>
<dbReference type="Pfam" id="PF01544">
    <property type="entry name" value="CorA"/>
    <property type="match status" value="1"/>
</dbReference>
<evidence type="ECO:0000256" key="1">
    <source>
        <dbReference type="ARBA" id="ARBA00004651"/>
    </source>
</evidence>
<dbReference type="GO" id="GO:0015095">
    <property type="term" value="F:magnesium ion transmembrane transporter activity"/>
    <property type="evidence" value="ECO:0007669"/>
    <property type="project" value="TreeGrafter"/>
</dbReference>
<comment type="similarity">
    <text evidence="2">Belongs to the CorA metal ion transporter (MIT) (TC 1.A.35) family.</text>
</comment>
<reference evidence="13" key="1">
    <citation type="submission" date="2020-10" db="EMBL/GenBank/DDBJ databases">
        <title>Sequencing the genomes of 1000 actinobacteria strains.</title>
        <authorList>
            <person name="Klenk H.-P."/>
        </authorList>
    </citation>
    <scope>NUCLEOTIDE SEQUENCE</scope>
    <source>
        <strain evidence="13">DSM 45354</strain>
    </source>
</reference>
<evidence type="ECO:0000313" key="14">
    <source>
        <dbReference type="Proteomes" id="UP000638648"/>
    </source>
</evidence>
<dbReference type="AlphaFoldDB" id="A0A927RP50"/>
<dbReference type="RefSeq" id="WP_192754935.1">
    <property type="nucleotide sequence ID" value="NZ_BAABJL010000176.1"/>
</dbReference>
<evidence type="ECO:0000256" key="12">
    <source>
        <dbReference type="SAM" id="Phobius"/>
    </source>
</evidence>
<dbReference type="PANTHER" id="PTHR46494:SF1">
    <property type="entry name" value="CORA FAMILY METAL ION TRANSPORTER (EUROFUNG)"/>
    <property type="match status" value="1"/>
</dbReference>
<dbReference type="Gene3D" id="1.20.58.340">
    <property type="entry name" value="Magnesium transport protein CorA, transmembrane region"/>
    <property type="match status" value="2"/>
</dbReference>
<keyword evidence="4" id="KW-1003">Cell membrane</keyword>
<dbReference type="GO" id="GO:0050897">
    <property type="term" value="F:cobalt ion binding"/>
    <property type="evidence" value="ECO:0007669"/>
    <property type="project" value="TreeGrafter"/>
</dbReference>
<feature type="transmembrane region" description="Helical" evidence="12">
    <location>
        <begin position="321"/>
        <end position="340"/>
    </location>
</feature>
<comment type="catalytic activity">
    <reaction evidence="10">
        <text>Mg(2+)(in) = Mg(2+)(out)</text>
        <dbReference type="Rhea" id="RHEA:29827"/>
        <dbReference type="ChEBI" id="CHEBI:18420"/>
    </reaction>
</comment>
<organism evidence="13 14">
    <name type="scientific">Actinopolymorpha pittospori</name>
    <dbReference type="NCBI Taxonomy" id="648752"/>
    <lineage>
        <taxon>Bacteria</taxon>
        <taxon>Bacillati</taxon>
        <taxon>Actinomycetota</taxon>
        <taxon>Actinomycetes</taxon>
        <taxon>Propionibacteriales</taxon>
        <taxon>Actinopolymorphaceae</taxon>
        <taxon>Actinopolymorpha</taxon>
    </lineage>
</organism>
<dbReference type="InterPro" id="IPR002523">
    <property type="entry name" value="MgTranspt_CorA/ZnTranspt_ZntB"/>
</dbReference>
<comment type="function">
    <text evidence="11">Mediates influx of magnesium ions. Alternates between open and closed states. Activated by low cytoplasmic Mg(2+) levels. Inactive when cytoplasmic Mg(2+) levels are high.</text>
</comment>
<dbReference type="InterPro" id="IPR045861">
    <property type="entry name" value="CorA_cytoplasmic_dom"/>
</dbReference>
<protein>
    <submittedName>
        <fullName evidence="13">Magnesium transporter</fullName>
    </submittedName>
</protein>
<keyword evidence="14" id="KW-1185">Reference proteome</keyword>
<feature type="transmembrane region" description="Helical" evidence="12">
    <location>
        <begin position="352"/>
        <end position="372"/>
    </location>
</feature>
<keyword evidence="3" id="KW-0813">Transport</keyword>
<dbReference type="SUPFAM" id="SSF143865">
    <property type="entry name" value="CorA soluble domain-like"/>
    <property type="match status" value="1"/>
</dbReference>
<evidence type="ECO:0000256" key="10">
    <source>
        <dbReference type="ARBA" id="ARBA00034269"/>
    </source>
</evidence>
<dbReference type="SUPFAM" id="SSF144083">
    <property type="entry name" value="Magnesium transport protein CorA, transmembrane region"/>
    <property type="match status" value="1"/>
</dbReference>
<dbReference type="InterPro" id="IPR045863">
    <property type="entry name" value="CorA_TM1_TM2"/>
</dbReference>
<evidence type="ECO:0000256" key="2">
    <source>
        <dbReference type="ARBA" id="ARBA00009765"/>
    </source>
</evidence>
<name>A0A927RP50_9ACTN</name>
<evidence type="ECO:0000256" key="9">
    <source>
        <dbReference type="ARBA" id="ARBA00023136"/>
    </source>
</evidence>
<dbReference type="GO" id="GO:0000287">
    <property type="term" value="F:magnesium ion binding"/>
    <property type="evidence" value="ECO:0007669"/>
    <property type="project" value="TreeGrafter"/>
</dbReference>
<keyword evidence="5 12" id="KW-0812">Transmembrane</keyword>
<dbReference type="FunFam" id="1.20.58.340:FF:000004">
    <property type="entry name" value="Magnesium transport protein CorA"/>
    <property type="match status" value="1"/>
</dbReference>
<evidence type="ECO:0000256" key="7">
    <source>
        <dbReference type="ARBA" id="ARBA00022989"/>
    </source>
</evidence>
<comment type="subcellular location">
    <subcellularLocation>
        <location evidence="1">Cell membrane</location>
        <topology evidence="1">Multi-pass membrane protein</topology>
    </subcellularLocation>
</comment>
<keyword evidence="6" id="KW-0460">Magnesium</keyword>
<evidence type="ECO:0000256" key="4">
    <source>
        <dbReference type="ARBA" id="ARBA00022475"/>
    </source>
</evidence>
<keyword evidence="8" id="KW-0406">Ion transport</keyword>
<evidence type="ECO:0000256" key="11">
    <source>
        <dbReference type="ARBA" id="ARBA00045497"/>
    </source>
</evidence>
<dbReference type="CDD" id="cd12830">
    <property type="entry name" value="MtCorA-like"/>
    <property type="match status" value="1"/>
</dbReference>
<evidence type="ECO:0000256" key="5">
    <source>
        <dbReference type="ARBA" id="ARBA00022692"/>
    </source>
</evidence>
<evidence type="ECO:0000313" key="13">
    <source>
        <dbReference type="EMBL" id="MBE1611776.1"/>
    </source>
</evidence>
<comment type="caution">
    <text evidence="13">The sequence shown here is derived from an EMBL/GenBank/DDBJ whole genome shotgun (WGS) entry which is preliminary data.</text>
</comment>
<keyword evidence="9 12" id="KW-0472">Membrane</keyword>
<dbReference type="Proteomes" id="UP000638648">
    <property type="component" value="Unassembled WGS sequence"/>
</dbReference>
<proteinExistence type="inferred from homology"/>
<evidence type="ECO:0000256" key="8">
    <source>
        <dbReference type="ARBA" id="ARBA00023065"/>
    </source>
</evidence>
<keyword evidence="7 12" id="KW-1133">Transmembrane helix</keyword>
<accession>A0A927RP50</accession>
<evidence type="ECO:0000256" key="3">
    <source>
        <dbReference type="ARBA" id="ARBA00022448"/>
    </source>
</evidence>
<dbReference type="EMBL" id="JADBEM010000001">
    <property type="protein sequence ID" value="MBE1611776.1"/>
    <property type="molecule type" value="Genomic_DNA"/>
</dbReference>
<sequence>MALPTTTVRDQRTAVLGGRRARAMMRAIRRRPTVGAHPLSSPSSTSPQTAVVDWAFYRDGKRQDDVTSYADAVNRARQGGGFVWIGLFEPSESQLAGIAAEFELHPLAVEDAVTAHQRPKLERYGDSLFAVFKTVRYCPHEELTSTSEVVETGEVMAFVGPEFVVTVRHGDHSALGQVRRQLQENPDHLAHGPSAVLHAVADRVVDDYLTVVDRLQDDIDELEISVFSARGARNVERVYQLKRQVLELKRAVAPLAGPLRQLAERPVRLVAPEIREYFRDVEDHLARVREQVAAFDELLTSILQASLAQLTVAENEDMRKISAWVAILAVPTMIAGIYGMNFTHMMGTDWPYGYPTVLIVIAVICAMLHRYFKRNGWL</sequence>
<evidence type="ECO:0000256" key="6">
    <source>
        <dbReference type="ARBA" id="ARBA00022842"/>
    </source>
</evidence>
<gene>
    <name evidence="13" type="ORF">HEB94_008624</name>
</gene>